<accession>A0A3N0Z7P5</accession>
<protein>
    <submittedName>
        <fullName evidence="1">Uncharacterized protein</fullName>
    </submittedName>
</protein>
<dbReference type="Proteomes" id="UP000281406">
    <property type="component" value="Unassembled WGS sequence"/>
</dbReference>
<proteinExistence type="predicted"/>
<dbReference type="AlphaFoldDB" id="A0A3N0Z7P5"/>
<comment type="caution">
    <text evidence="1">The sequence shown here is derived from an EMBL/GenBank/DDBJ whole genome shotgun (WGS) entry which is preliminary data.</text>
</comment>
<keyword evidence="2" id="KW-1185">Reference proteome</keyword>
<name>A0A3N0Z7P5_ANAGA</name>
<sequence length="149" mass="16034">MLLGRRMSSVGLVCKGNIGPRRCRHEPTPQSAFIGTSSPAWMSSPLNAKRVSIKMDEPLIENTEMSKNLFSVCLKCSTKPLLQKAQSALIGQLNQRAVIGQTPQAHVGKTQLDWAQINPFSSTAVGRSTPKAETGCQPKCSVGSNQALI</sequence>
<dbReference type="EMBL" id="RJVU01007007">
    <property type="protein sequence ID" value="ROL54322.1"/>
    <property type="molecule type" value="Genomic_DNA"/>
</dbReference>
<evidence type="ECO:0000313" key="2">
    <source>
        <dbReference type="Proteomes" id="UP000281406"/>
    </source>
</evidence>
<dbReference type="OrthoDB" id="7326421at2759"/>
<gene>
    <name evidence="1" type="ORF">DPX16_10745</name>
</gene>
<organism evidence="1 2">
    <name type="scientific">Anabarilius grahami</name>
    <name type="common">Kanglang fish</name>
    <name type="synonym">Barilius grahami</name>
    <dbReference type="NCBI Taxonomy" id="495550"/>
    <lineage>
        <taxon>Eukaryota</taxon>
        <taxon>Metazoa</taxon>
        <taxon>Chordata</taxon>
        <taxon>Craniata</taxon>
        <taxon>Vertebrata</taxon>
        <taxon>Euteleostomi</taxon>
        <taxon>Actinopterygii</taxon>
        <taxon>Neopterygii</taxon>
        <taxon>Teleostei</taxon>
        <taxon>Ostariophysi</taxon>
        <taxon>Cypriniformes</taxon>
        <taxon>Xenocyprididae</taxon>
        <taxon>Xenocypridinae</taxon>
        <taxon>Xenocypridinae incertae sedis</taxon>
        <taxon>Anabarilius</taxon>
    </lineage>
</organism>
<evidence type="ECO:0000313" key="1">
    <source>
        <dbReference type="EMBL" id="ROL54322.1"/>
    </source>
</evidence>
<reference evidence="1 2" key="1">
    <citation type="submission" date="2018-10" db="EMBL/GenBank/DDBJ databases">
        <title>Genome assembly for a Yunnan-Guizhou Plateau 3E fish, Anabarilius grahami (Regan), and its evolutionary and genetic applications.</title>
        <authorList>
            <person name="Jiang W."/>
        </authorList>
    </citation>
    <scope>NUCLEOTIDE SEQUENCE [LARGE SCALE GENOMIC DNA]</scope>
    <source>
        <strain evidence="1">AG-KIZ</strain>
        <tissue evidence="1">Muscle</tissue>
    </source>
</reference>